<name>A0A918WTY0_9ACTN</name>
<accession>A0A918WTY0</accession>
<protein>
    <submittedName>
        <fullName evidence="1">Uncharacterized protein</fullName>
    </submittedName>
</protein>
<organism evidence="1 2">
    <name type="scientific">Streptomyces finlayi</name>
    <dbReference type="NCBI Taxonomy" id="67296"/>
    <lineage>
        <taxon>Bacteria</taxon>
        <taxon>Bacillati</taxon>
        <taxon>Actinomycetota</taxon>
        <taxon>Actinomycetes</taxon>
        <taxon>Kitasatosporales</taxon>
        <taxon>Streptomycetaceae</taxon>
        <taxon>Streptomyces</taxon>
    </lineage>
</organism>
<dbReference type="EMBL" id="BMVC01000002">
    <property type="protein sequence ID" value="GHC82338.1"/>
    <property type="molecule type" value="Genomic_DNA"/>
</dbReference>
<proteinExistence type="predicted"/>
<reference evidence="1" key="1">
    <citation type="journal article" date="2014" name="Int. J. Syst. Evol. Microbiol.">
        <title>Complete genome sequence of Corynebacterium casei LMG S-19264T (=DSM 44701T), isolated from a smear-ripened cheese.</title>
        <authorList>
            <consortium name="US DOE Joint Genome Institute (JGI-PGF)"/>
            <person name="Walter F."/>
            <person name="Albersmeier A."/>
            <person name="Kalinowski J."/>
            <person name="Ruckert C."/>
        </authorList>
    </citation>
    <scope>NUCLEOTIDE SEQUENCE</scope>
    <source>
        <strain evidence="1">JCM 4637</strain>
    </source>
</reference>
<sequence length="64" mass="6415">MPALLLLSAVIVIGFERFVEWRYGAAGSIGVLLLCIGAKAKSPACAGVGATVLTLAVLAPATTT</sequence>
<dbReference type="RefSeq" id="WP_189822264.1">
    <property type="nucleotide sequence ID" value="NZ_BMVC01000002.1"/>
</dbReference>
<dbReference type="AlphaFoldDB" id="A0A918WTY0"/>
<gene>
    <name evidence="1" type="ORF">GCM10010334_10500</name>
</gene>
<comment type="caution">
    <text evidence="1">The sequence shown here is derived from an EMBL/GenBank/DDBJ whole genome shotgun (WGS) entry which is preliminary data.</text>
</comment>
<reference evidence="1" key="2">
    <citation type="submission" date="2020-09" db="EMBL/GenBank/DDBJ databases">
        <authorList>
            <person name="Sun Q."/>
            <person name="Ohkuma M."/>
        </authorList>
    </citation>
    <scope>NUCLEOTIDE SEQUENCE</scope>
    <source>
        <strain evidence="1">JCM 4637</strain>
    </source>
</reference>
<evidence type="ECO:0000313" key="1">
    <source>
        <dbReference type="EMBL" id="GHC82338.1"/>
    </source>
</evidence>
<dbReference type="Proteomes" id="UP000638353">
    <property type="component" value="Unassembled WGS sequence"/>
</dbReference>
<evidence type="ECO:0000313" key="2">
    <source>
        <dbReference type="Proteomes" id="UP000638353"/>
    </source>
</evidence>